<evidence type="ECO:0000259" key="3">
    <source>
        <dbReference type="Pfam" id="PF20179"/>
    </source>
</evidence>
<dbReference type="PANTHER" id="PTHR28069:SF1">
    <property type="entry name" value="PROTEIN MSS51, MITOCHONDRIAL"/>
    <property type="match status" value="1"/>
</dbReference>
<dbReference type="Pfam" id="PF13824">
    <property type="entry name" value="zf-Mss51"/>
    <property type="match status" value="1"/>
</dbReference>
<dbReference type="AlphaFoldDB" id="A0A1Y1WK76"/>
<dbReference type="GeneID" id="63806058"/>
<comment type="caution">
    <text evidence="4">The sequence shown here is derived from an EMBL/GenBank/DDBJ whole genome shotgun (WGS) entry which is preliminary data.</text>
</comment>
<dbReference type="OrthoDB" id="5282002at2759"/>
<dbReference type="RefSeq" id="XP_040746939.1">
    <property type="nucleotide sequence ID" value="XM_040889410.1"/>
</dbReference>
<evidence type="ECO:0000313" key="4">
    <source>
        <dbReference type="EMBL" id="ORX73728.1"/>
    </source>
</evidence>
<dbReference type="Pfam" id="PF20179">
    <property type="entry name" value="MSS51_C"/>
    <property type="match status" value="1"/>
</dbReference>
<feature type="domain" description="Mitochondrial splicing suppressor 51 zinc-finger" evidence="2">
    <location>
        <begin position="126"/>
        <end position="186"/>
    </location>
</feature>
<accession>A0A1Y1WK76</accession>
<proteinExistence type="predicted"/>
<gene>
    <name evidence="4" type="ORF">DL89DRAFT_276982</name>
</gene>
<dbReference type="Proteomes" id="UP000193922">
    <property type="component" value="Unassembled WGS sequence"/>
</dbReference>
<evidence type="ECO:0000259" key="2">
    <source>
        <dbReference type="Pfam" id="PF13824"/>
    </source>
</evidence>
<dbReference type="InterPro" id="IPR046824">
    <property type="entry name" value="Mss51-like_C"/>
</dbReference>
<dbReference type="EMBL" id="MCFD01000001">
    <property type="protein sequence ID" value="ORX73728.1"/>
    <property type="molecule type" value="Genomic_DNA"/>
</dbReference>
<evidence type="ECO:0000256" key="1">
    <source>
        <dbReference type="SAM" id="MobiDB-lite"/>
    </source>
</evidence>
<feature type="region of interest" description="Disordered" evidence="1">
    <location>
        <begin position="1"/>
        <end position="26"/>
    </location>
</feature>
<keyword evidence="5" id="KW-1185">Reference proteome</keyword>
<sequence>MSLPSSSARSLEMRSLSASMPTDERMLSMPSADGVVSASWSRSQTLLRTATAAPRFAGVSRAASARRFISLKSLFAPSPKGDGGVSGGSGQQRLLVKSDDLFHPLSKSPIKEMREKGLLIQEHGSCPTCVSETSSSGTAATREPMFECPDCGYPTHCSETHWVSDKQHHAEHCGYLREANEDEHDLRSGRTLREFEFPSAQLPEVVVNLSDWDTFLYTRSFTNVESDRSMRHVSKVLTYPITMGAVLHQYSPFALGAGLTPEGLKSLTALRTTIKEHELARSEKELEMQVTPLRVFVLGARAEAMLPPHLYLQLSYLLPHSPINIYFVGPECIPSPDETRSTIAVSSRLALKYHKGYFHDAIWNFAPFDPYTDIFFMFSPGIAHPRGRDGWRPTVEKLLETKCAVFATGFHEKDMLSDVKALEDDFAGKMDWLLQPQPNPFASLKRDFGIRNLREWAIANWGIYGFRGKRYEVQGKKS</sequence>
<evidence type="ECO:0000313" key="5">
    <source>
        <dbReference type="Proteomes" id="UP000193922"/>
    </source>
</evidence>
<dbReference type="STRING" id="61395.A0A1Y1WK76"/>
<protein>
    <submittedName>
        <fullName evidence="4">Uncharacterized protein</fullName>
    </submittedName>
</protein>
<name>A0A1Y1WK76_9FUNG</name>
<feature type="domain" description="Mitochondrial splicing suppressor 51-like C-terminal" evidence="3">
    <location>
        <begin position="282"/>
        <end position="446"/>
    </location>
</feature>
<dbReference type="InterPro" id="IPR032717">
    <property type="entry name" value="Mss51_Znf"/>
</dbReference>
<dbReference type="PANTHER" id="PTHR28069">
    <property type="entry name" value="GH20023P"/>
    <property type="match status" value="1"/>
</dbReference>
<reference evidence="4 5" key="1">
    <citation type="submission" date="2016-07" db="EMBL/GenBank/DDBJ databases">
        <title>Pervasive Adenine N6-methylation of Active Genes in Fungi.</title>
        <authorList>
            <consortium name="DOE Joint Genome Institute"/>
            <person name="Mondo S.J."/>
            <person name="Dannebaum R.O."/>
            <person name="Kuo R.C."/>
            <person name="Labutti K."/>
            <person name="Haridas S."/>
            <person name="Kuo A."/>
            <person name="Salamov A."/>
            <person name="Ahrendt S.R."/>
            <person name="Lipzen A."/>
            <person name="Sullivan W."/>
            <person name="Andreopoulos W.B."/>
            <person name="Clum A."/>
            <person name="Lindquist E."/>
            <person name="Daum C."/>
            <person name="Ramamoorthy G.K."/>
            <person name="Gryganskyi A."/>
            <person name="Culley D."/>
            <person name="Magnuson J.K."/>
            <person name="James T.Y."/>
            <person name="O'Malley M.A."/>
            <person name="Stajich J.E."/>
            <person name="Spatafora J.W."/>
            <person name="Visel A."/>
            <person name="Grigoriev I.V."/>
        </authorList>
    </citation>
    <scope>NUCLEOTIDE SEQUENCE [LARGE SCALE GENOMIC DNA]</scope>
    <source>
        <strain evidence="4 5">ATCC 12442</strain>
    </source>
</reference>
<organism evidence="4 5">
    <name type="scientific">Linderina pennispora</name>
    <dbReference type="NCBI Taxonomy" id="61395"/>
    <lineage>
        <taxon>Eukaryota</taxon>
        <taxon>Fungi</taxon>
        <taxon>Fungi incertae sedis</taxon>
        <taxon>Zoopagomycota</taxon>
        <taxon>Kickxellomycotina</taxon>
        <taxon>Kickxellomycetes</taxon>
        <taxon>Kickxellales</taxon>
        <taxon>Kickxellaceae</taxon>
        <taxon>Linderina</taxon>
    </lineage>
</organism>